<proteinExistence type="predicted"/>
<organism evidence="2 3">
    <name type="scientific">Characodon lateralis</name>
    <dbReference type="NCBI Taxonomy" id="208331"/>
    <lineage>
        <taxon>Eukaryota</taxon>
        <taxon>Metazoa</taxon>
        <taxon>Chordata</taxon>
        <taxon>Craniata</taxon>
        <taxon>Vertebrata</taxon>
        <taxon>Euteleostomi</taxon>
        <taxon>Actinopterygii</taxon>
        <taxon>Neopterygii</taxon>
        <taxon>Teleostei</taxon>
        <taxon>Neoteleostei</taxon>
        <taxon>Acanthomorphata</taxon>
        <taxon>Ovalentaria</taxon>
        <taxon>Atherinomorphae</taxon>
        <taxon>Cyprinodontiformes</taxon>
        <taxon>Goodeidae</taxon>
        <taxon>Characodon</taxon>
    </lineage>
</organism>
<evidence type="ECO:0000313" key="3">
    <source>
        <dbReference type="Proteomes" id="UP001352852"/>
    </source>
</evidence>
<sequence length="118" mass="13145">MTMEAAPQSSSELYQHSSIHQQGAGRLVPISSGQWVRGGNPGQRQILRTSSHGFHALQLSFGPPPPHLLHLPHLLRPSLHHQYRIPRGEDSSNSKPKTFIQAHVFLQGPSAKDINFYQ</sequence>
<accession>A0ABU7F7H4</accession>
<feature type="compositionally biased region" description="Polar residues" evidence="1">
    <location>
        <begin position="7"/>
        <end position="20"/>
    </location>
</feature>
<keyword evidence="3" id="KW-1185">Reference proteome</keyword>
<gene>
    <name evidence="2" type="ORF">CHARACLAT_029477</name>
</gene>
<reference evidence="2 3" key="1">
    <citation type="submission" date="2021-06" db="EMBL/GenBank/DDBJ databases">
        <authorList>
            <person name="Palmer J.M."/>
        </authorList>
    </citation>
    <scope>NUCLEOTIDE SEQUENCE [LARGE SCALE GENOMIC DNA]</scope>
    <source>
        <strain evidence="2 3">CL_MEX2019</strain>
        <tissue evidence="2">Muscle</tissue>
    </source>
</reference>
<comment type="caution">
    <text evidence="2">The sequence shown here is derived from an EMBL/GenBank/DDBJ whole genome shotgun (WGS) entry which is preliminary data.</text>
</comment>
<protein>
    <submittedName>
        <fullName evidence="2">Uncharacterized protein</fullName>
    </submittedName>
</protein>
<dbReference type="Proteomes" id="UP001352852">
    <property type="component" value="Unassembled WGS sequence"/>
</dbReference>
<dbReference type="EMBL" id="JAHUTJ010077949">
    <property type="protein sequence ID" value="MED6295226.1"/>
    <property type="molecule type" value="Genomic_DNA"/>
</dbReference>
<evidence type="ECO:0000256" key="1">
    <source>
        <dbReference type="SAM" id="MobiDB-lite"/>
    </source>
</evidence>
<name>A0ABU7F7H4_9TELE</name>
<feature type="region of interest" description="Disordered" evidence="1">
    <location>
        <begin position="1"/>
        <end position="20"/>
    </location>
</feature>
<evidence type="ECO:0000313" key="2">
    <source>
        <dbReference type="EMBL" id="MED6295226.1"/>
    </source>
</evidence>